<dbReference type="GO" id="GO:0004017">
    <property type="term" value="F:AMP kinase activity"/>
    <property type="evidence" value="ECO:0007669"/>
    <property type="project" value="UniProtKB-EC"/>
</dbReference>
<protein>
    <recommendedName>
        <fullName evidence="2">adenylate kinase</fullName>
        <ecNumber evidence="2">2.7.4.3</ecNumber>
    </recommendedName>
</protein>
<accession>A0A7R9TCC4</accession>
<evidence type="ECO:0000256" key="3">
    <source>
        <dbReference type="ARBA" id="ARBA00022679"/>
    </source>
</evidence>
<dbReference type="GO" id="GO:0005524">
    <property type="term" value="F:ATP binding"/>
    <property type="evidence" value="ECO:0007669"/>
    <property type="project" value="InterPro"/>
</dbReference>
<dbReference type="SUPFAM" id="SSF52540">
    <property type="entry name" value="P-loop containing nucleoside triphosphate hydrolases"/>
    <property type="match status" value="1"/>
</dbReference>
<dbReference type="CDD" id="cd01428">
    <property type="entry name" value="ADK"/>
    <property type="match status" value="1"/>
</dbReference>
<evidence type="ECO:0000256" key="6">
    <source>
        <dbReference type="PROSITE-ProRule" id="PRU00834"/>
    </source>
</evidence>
<evidence type="ECO:0000313" key="10">
    <source>
        <dbReference type="EMBL" id="CAD8231597.1"/>
    </source>
</evidence>
<keyword evidence="4" id="KW-0547">Nucleotide-binding</keyword>
<name>A0A7R9TCC4_9VIRI</name>
<dbReference type="PROSITE" id="PS00113">
    <property type="entry name" value="ADENYLATE_KINASE"/>
    <property type="match status" value="1"/>
</dbReference>
<dbReference type="GO" id="GO:0008270">
    <property type="term" value="F:zinc ion binding"/>
    <property type="evidence" value="ECO:0007669"/>
    <property type="project" value="UniProtKB-KW"/>
</dbReference>
<keyword evidence="5 7" id="KW-0418">Kinase</keyword>
<feature type="domain" description="DNL-type" evidence="9">
    <location>
        <begin position="324"/>
        <end position="416"/>
    </location>
</feature>
<dbReference type="InterPro" id="IPR000850">
    <property type="entry name" value="Adenylat/UMP-CMP_kin"/>
</dbReference>
<dbReference type="InterPro" id="IPR033690">
    <property type="entry name" value="Adenylat_kinase_CS"/>
</dbReference>
<evidence type="ECO:0000256" key="5">
    <source>
        <dbReference type="ARBA" id="ARBA00022777"/>
    </source>
</evidence>
<evidence type="ECO:0000256" key="1">
    <source>
        <dbReference type="ARBA" id="ARBA00007220"/>
    </source>
</evidence>
<dbReference type="Pfam" id="PF05180">
    <property type="entry name" value="zf-DNL"/>
    <property type="match status" value="1"/>
</dbReference>
<feature type="compositionally biased region" description="Low complexity" evidence="8">
    <location>
        <begin position="281"/>
        <end position="295"/>
    </location>
</feature>
<sequence length="427" mass="44656">MATNAHSASSGLPPAILFLGPPGVGKGTYAARVASHLGVPHVAAGDLVRDEIESGTPLGKAVAAHIADGGMLQDEEVFELVSKRLATGDVSRAGVVLDGFPRSVRQAQMLESAARADVVVNLGMREEALVSKLLGRATCANCGASYNTAEVDLPEVPEQGKPAVFLKSLPMPEAGCRECGHTELVRRADDDEAVIYKRLRAHEVQCAGVANHYRNKATSDSDMRVVDFEITSGIPETLPLLIDAVVGPGTKVGVPAGDEATAEAVKRAQEAEAVAPSSGHQGTAAGGTQAAAAATDVEQQNSGVQDRTWAQAKAQAQPEAEPAHEDGELMFVYTCGQCGTRSAKRVSKRSYFHGVVLVRCDGCKALHLVADRKGWFDDKPIGLEELVGAGATILPSGDVTLSPDDAERVKEAMSVPRRRPGTSGTNS</sequence>
<dbReference type="InterPro" id="IPR027417">
    <property type="entry name" value="P-loop_NTPase"/>
</dbReference>
<dbReference type="PRINTS" id="PR00094">
    <property type="entry name" value="ADENYLTKNASE"/>
</dbReference>
<keyword evidence="6" id="KW-0479">Metal-binding</keyword>
<dbReference type="Gene3D" id="3.40.50.300">
    <property type="entry name" value="P-loop containing nucleotide triphosphate hydrolases"/>
    <property type="match status" value="1"/>
</dbReference>
<dbReference type="PROSITE" id="PS51501">
    <property type="entry name" value="ZF_DNL"/>
    <property type="match status" value="1"/>
</dbReference>
<reference evidence="10" key="1">
    <citation type="submission" date="2021-01" db="EMBL/GenBank/DDBJ databases">
        <authorList>
            <person name="Corre E."/>
            <person name="Pelletier E."/>
            <person name="Niang G."/>
            <person name="Scheremetjew M."/>
            <person name="Finn R."/>
            <person name="Kale V."/>
            <person name="Holt S."/>
            <person name="Cochrane G."/>
            <person name="Meng A."/>
            <person name="Brown T."/>
            <person name="Cohen L."/>
        </authorList>
    </citation>
    <scope>NUCLEOTIDE SEQUENCE</scope>
    <source>
        <strain evidence="10">CCMP1413</strain>
    </source>
</reference>
<feature type="region of interest" description="Disordered" evidence="8">
    <location>
        <begin position="266"/>
        <end position="323"/>
    </location>
</feature>
<dbReference type="Pfam" id="PF00406">
    <property type="entry name" value="ADK"/>
    <property type="match status" value="1"/>
</dbReference>
<feature type="region of interest" description="Disordered" evidence="8">
    <location>
        <begin position="398"/>
        <end position="427"/>
    </location>
</feature>
<dbReference type="EMBL" id="HBDZ01002671">
    <property type="protein sequence ID" value="CAD8231597.1"/>
    <property type="molecule type" value="Transcribed_RNA"/>
</dbReference>
<evidence type="ECO:0000256" key="2">
    <source>
        <dbReference type="ARBA" id="ARBA00012955"/>
    </source>
</evidence>
<dbReference type="AlphaFoldDB" id="A0A7R9TCC4"/>
<proteinExistence type="inferred from homology"/>
<keyword evidence="6" id="KW-0863">Zinc-finger</keyword>
<comment type="similarity">
    <text evidence="1 7">Belongs to the adenylate kinase family.</text>
</comment>
<dbReference type="PANTHER" id="PTHR23359">
    <property type="entry name" value="NUCLEOTIDE KINASE"/>
    <property type="match status" value="1"/>
</dbReference>
<evidence type="ECO:0000256" key="4">
    <source>
        <dbReference type="ARBA" id="ARBA00022741"/>
    </source>
</evidence>
<gene>
    <name evidence="10" type="ORF">PCOL08062_LOCUS2114</name>
</gene>
<evidence type="ECO:0000259" key="9">
    <source>
        <dbReference type="PROSITE" id="PS51501"/>
    </source>
</evidence>
<evidence type="ECO:0000256" key="8">
    <source>
        <dbReference type="SAM" id="MobiDB-lite"/>
    </source>
</evidence>
<evidence type="ECO:0000256" key="7">
    <source>
        <dbReference type="RuleBase" id="RU003330"/>
    </source>
</evidence>
<dbReference type="EC" id="2.7.4.3" evidence="2"/>
<keyword evidence="6" id="KW-0862">Zinc</keyword>
<feature type="compositionally biased region" description="Low complexity" evidence="8">
    <location>
        <begin position="310"/>
        <end position="320"/>
    </location>
</feature>
<dbReference type="InterPro" id="IPR007853">
    <property type="entry name" value="Znf_DNL-typ"/>
</dbReference>
<keyword evidence="3 7" id="KW-0808">Transferase</keyword>
<organism evidence="10">
    <name type="scientific">Prasinoderma coloniale</name>
    <dbReference type="NCBI Taxonomy" id="156133"/>
    <lineage>
        <taxon>Eukaryota</taxon>
        <taxon>Viridiplantae</taxon>
        <taxon>Prasinodermophyta</taxon>
        <taxon>Prasinodermophyceae</taxon>
        <taxon>Prasinodermales</taxon>
        <taxon>Prasinodermaceae</taxon>
        <taxon>Prasinoderma</taxon>
    </lineage>
</organism>
<dbReference type="HAMAP" id="MF_00235">
    <property type="entry name" value="Adenylate_kinase_Adk"/>
    <property type="match status" value="1"/>
</dbReference>